<proteinExistence type="predicted"/>
<evidence type="ECO:0000313" key="2">
    <source>
        <dbReference type="Proteomes" id="UP000276133"/>
    </source>
</evidence>
<organism evidence="1 2">
    <name type="scientific">Brachionus plicatilis</name>
    <name type="common">Marine rotifer</name>
    <name type="synonym">Brachionus muelleri</name>
    <dbReference type="NCBI Taxonomy" id="10195"/>
    <lineage>
        <taxon>Eukaryota</taxon>
        <taxon>Metazoa</taxon>
        <taxon>Spiralia</taxon>
        <taxon>Gnathifera</taxon>
        <taxon>Rotifera</taxon>
        <taxon>Eurotatoria</taxon>
        <taxon>Monogononta</taxon>
        <taxon>Pseudotrocha</taxon>
        <taxon>Ploima</taxon>
        <taxon>Brachionidae</taxon>
        <taxon>Brachionus</taxon>
    </lineage>
</organism>
<dbReference type="AlphaFoldDB" id="A0A3M7QH63"/>
<protein>
    <submittedName>
        <fullName evidence="1">Uncharacterized protein</fullName>
    </submittedName>
</protein>
<keyword evidence="2" id="KW-1185">Reference proteome</keyword>
<gene>
    <name evidence="1" type="ORF">BpHYR1_008672</name>
</gene>
<accession>A0A3M7QH63</accession>
<sequence length="73" mass="8663">MKSPTDSYHKNCWLTHLILPEFGQPQGYGQKDINFKFDIHSIKLFNLANLNILNHAKHFVGFERKIKKFQNDF</sequence>
<evidence type="ECO:0000313" key="1">
    <source>
        <dbReference type="EMBL" id="RNA10315.1"/>
    </source>
</evidence>
<dbReference type="Proteomes" id="UP000276133">
    <property type="component" value="Unassembled WGS sequence"/>
</dbReference>
<dbReference type="EMBL" id="REGN01006238">
    <property type="protein sequence ID" value="RNA10315.1"/>
    <property type="molecule type" value="Genomic_DNA"/>
</dbReference>
<comment type="caution">
    <text evidence="1">The sequence shown here is derived from an EMBL/GenBank/DDBJ whole genome shotgun (WGS) entry which is preliminary data.</text>
</comment>
<reference evidence="1 2" key="1">
    <citation type="journal article" date="2018" name="Sci. Rep.">
        <title>Genomic signatures of local adaptation to the degree of environmental predictability in rotifers.</title>
        <authorList>
            <person name="Franch-Gras L."/>
            <person name="Hahn C."/>
            <person name="Garcia-Roger E.M."/>
            <person name="Carmona M.J."/>
            <person name="Serra M."/>
            <person name="Gomez A."/>
        </authorList>
    </citation>
    <scope>NUCLEOTIDE SEQUENCE [LARGE SCALE GENOMIC DNA]</scope>
    <source>
        <strain evidence="1">HYR1</strain>
    </source>
</reference>
<name>A0A3M7QH63_BRAPC</name>